<gene>
    <name evidence="2" type="ORF">EDB81DRAFT_468989</name>
</gene>
<dbReference type="AlphaFoldDB" id="A0A9P9EZU9"/>
<keyword evidence="3" id="KW-1185">Reference proteome</keyword>
<sequence length="219" mass="24422">MAALAWKHRNQQPTGVESRERTARRFLEKAAVFGSDSLWMQINKSQERAAQCSQSSHAMQHTKCLKSESKTTTVIAVESPGKRHARERRSNSLTEGFAMIAPEVARNKAHSATPGRRLVCKLAPPEQTTHPSRPLHAAGCGGRRPSWVGFLAKPMKKGRDWLGETSQEARTEPWMDGDTTSKPCKSLCPWTPFFGSHDFVPRDHNVRVSYMASRTATPT</sequence>
<evidence type="ECO:0000313" key="3">
    <source>
        <dbReference type="Proteomes" id="UP000738349"/>
    </source>
</evidence>
<evidence type="ECO:0000313" key="2">
    <source>
        <dbReference type="EMBL" id="KAH7148620.1"/>
    </source>
</evidence>
<feature type="compositionally biased region" description="Basic residues" evidence="1">
    <location>
        <begin position="1"/>
        <end position="10"/>
    </location>
</feature>
<comment type="caution">
    <text evidence="2">The sequence shown here is derived from an EMBL/GenBank/DDBJ whole genome shotgun (WGS) entry which is preliminary data.</text>
</comment>
<reference evidence="2" key="1">
    <citation type="journal article" date="2021" name="Nat. Commun.">
        <title>Genetic determinants of endophytism in the Arabidopsis root mycobiome.</title>
        <authorList>
            <person name="Mesny F."/>
            <person name="Miyauchi S."/>
            <person name="Thiergart T."/>
            <person name="Pickel B."/>
            <person name="Atanasova L."/>
            <person name="Karlsson M."/>
            <person name="Huettel B."/>
            <person name="Barry K.W."/>
            <person name="Haridas S."/>
            <person name="Chen C."/>
            <person name="Bauer D."/>
            <person name="Andreopoulos W."/>
            <person name="Pangilinan J."/>
            <person name="LaButti K."/>
            <person name="Riley R."/>
            <person name="Lipzen A."/>
            <person name="Clum A."/>
            <person name="Drula E."/>
            <person name="Henrissat B."/>
            <person name="Kohler A."/>
            <person name="Grigoriev I.V."/>
            <person name="Martin F.M."/>
            <person name="Hacquard S."/>
        </authorList>
    </citation>
    <scope>NUCLEOTIDE SEQUENCE</scope>
    <source>
        <strain evidence="2">MPI-CAGE-AT-0147</strain>
    </source>
</reference>
<dbReference type="EMBL" id="JAGMUV010000007">
    <property type="protein sequence ID" value="KAH7148620.1"/>
    <property type="molecule type" value="Genomic_DNA"/>
</dbReference>
<organism evidence="2 3">
    <name type="scientific">Dactylonectria macrodidyma</name>
    <dbReference type="NCBI Taxonomy" id="307937"/>
    <lineage>
        <taxon>Eukaryota</taxon>
        <taxon>Fungi</taxon>
        <taxon>Dikarya</taxon>
        <taxon>Ascomycota</taxon>
        <taxon>Pezizomycotina</taxon>
        <taxon>Sordariomycetes</taxon>
        <taxon>Hypocreomycetidae</taxon>
        <taxon>Hypocreales</taxon>
        <taxon>Nectriaceae</taxon>
        <taxon>Dactylonectria</taxon>
    </lineage>
</organism>
<proteinExistence type="predicted"/>
<feature type="region of interest" description="Disordered" evidence="1">
    <location>
        <begin position="1"/>
        <end position="21"/>
    </location>
</feature>
<dbReference type="Proteomes" id="UP000738349">
    <property type="component" value="Unassembled WGS sequence"/>
</dbReference>
<protein>
    <submittedName>
        <fullName evidence="2">Uncharacterized protein</fullName>
    </submittedName>
</protein>
<evidence type="ECO:0000256" key="1">
    <source>
        <dbReference type="SAM" id="MobiDB-lite"/>
    </source>
</evidence>
<accession>A0A9P9EZU9</accession>
<name>A0A9P9EZU9_9HYPO</name>